<organism evidence="2 3">
    <name type="scientific">Alloyangia mangrovi</name>
    <dbReference type="NCBI Taxonomy" id="1779329"/>
    <lineage>
        <taxon>Bacteria</taxon>
        <taxon>Pseudomonadati</taxon>
        <taxon>Pseudomonadota</taxon>
        <taxon>Alphaproteobacteria</taxon>
        <taxon>Rhodobacterales</taxon>
        <taxon>Roseobacteraceae</taxon>
        <taxon>Alloyangia</taxon>
    </lineage>
</organism>
<dbReference type="Pfam" id="PF01978">
    <property type="entry name" value="TrmB"/>
    <property type="match status" value="1"/>
</dbReference>
<proteinExistence type="predicted"/>
<dbReference type="EMBL" id="NTHN02000017">
    <property type="protein sequence ID" value="MCT4370782.1"/>
    <property type="molecule type" value="Genomic_DNA"/>
</dbReference>
<dbReference type="Proteomes" id="UP000217448">
    <property type="component" value="Unassembled WGS sequence"/>
</dbReference>
<keyword evidence="3" id="KW-1185">Reference proteome</keyword>
<accession>A0ABT2KN54</accession>
<gene>
    <name evidence="2" type="ORF">CLG85_010825</name>
</gene>
<name>A0ABT2KN54_9RHOB</name>
<protein>
    <recommendedName>
        <fullName evidence="1">Transcription regulator TrmB N-terminal domain-containing protein</fullName>
    </recommendedName>
</protein>
<dbReference type="InterPro" id="IPR002831">
    <property type="entry name" value="Tscrpt_reg_TrmB_N"/>
</dbReference>
<comment type="caution">
    <text evidence="2">The sequence shown here is derived from an EMBL/GenBank/DDBJ whole genome shotgun (WGS) entry which is preliminary data.</text>
</comment>
<reference evidence="3" key="1">
    <citation type="submission" date="2023-07" db="EMBL/GenBank/DDBJ databases">
        <title>Yangia mangrovi SAOS 153D genome.</title>
        <authorList>
            <person name="Verma A."/>
            <person name="Pal Y."/>
            <person name="Sundharam S."/>
            <person name="Bisht B."/>
            <person name="Srinivasan K."/>
        </authorList>
    </citation>
    <scope>NUCLEOTIDE SEQUENCE [LARGE SCALE GENOMIC DNA]</scope>
    <source>
        <strain evidence="3">SAOS 153D</strain>
    </source>
</reference>
<feature type="domain" description="Transcription regulator TrmB N-terminal" evidence="1">
    <location>
        <begin position="14"/>
        <end position="63"/>
    </location>
</feature>
<evidence type="ECO:0000259" key="1">
    <source>
        <dbReference type="Pfam" id="PF01978"/>
    </source>
</evidence>
<dbReference type="Gene3D" id="1.10.10.10">
    <property type="entry name" value="Winged helix-like DNA-binding domain superfamily/Winged helix DNA-binding domain"/>
    <property type="match status" value="1"/>
</dbReference>
<dbReference type="InterPro" id="IPR036388">
    <property type="entry name" value="WH-like_DNA-bd_sf"/>
</dbReference>
<evidence type="ECO:0000313" key="3">
    <source>
        <dbReference type="Proteomes" id="UP000217448"/>
    </source>
</evidence>
<sequence>MSEQTSKDKVLADLASVGFSDLEASVYLALVQMRDAATAYEIAKSANIPVANTYNVMRGLVKKRRGATSWRQACALRGYPCRHVLFQDGAEHQDALRLSRRELPLAQPRALEGICRIAERRRDRRGADTEHVRCGTGPDSHQGAAWPVYEADRRAERGDHPRGSLLPYLLRKAARTSRRRRDALAT</sequence>
<evidence type="ECO:0000313" key="2">
    <source>
        <dbReference type="EMBL" id="MCT4370782.1"/>
    </source>
</evidence>